<comment type="caution">
    <text evidence="2">The sequence shown here is derived from an EMBL/GenBank/DDBJ whole genome shotgun (WGS) entry which is preliminary data.</text>
</comment>
<dbReference type="PANTHER" id="PTHR47353:SF1">
    <property type="entry name" value="THIOREDOXIN-LIKE PROTEIN HCF164, CHLOROPLASTIC"/>
    <property type="match status" value="1"/>
</dbReference>
<sequence>MCSSIGMLKQVSPRAASVYSGESEDSQHMFALKDLQLGDDVVDRWLEISAVLYSLGDQLARYFELYKDRQPQSAAGNDKAYTSSTCRGNEEGNVVGRLPRQYLVENVNALAAGKQSIPHARAVGQYSSAEARKVHQVTDPLSHG</sequence>
<dbReference type="InterPro" id="IPR044241">
    <property type="entry name" value="TxlA/HCF164"/>
</dbReference>
<reference evidence="2" key="1">
    <citation type="submission" date="2019-12" db="EMBL/GenBank/DDBJ databases">
        <title>Genome sequencing and annotation of Brassica cretica.</title>
        <authorList>
            <person name="Studholme D.J."/>
            <person name="Sarris P.F."/>
        </authorList>
    </citation>
    <scope>NUCLEOTIDE SEQUENCE</scope>
    <source>
        <strain evidence="2">PFS-102/07</strain>
        <tissue evidence="2">Leaf</tissue>
    </source>
</reference>
<dbReference type="GO" id="GO:0010190">
    <property type="term" value="P:cytochrome b6f complex assembly"/>
    <property type="evidence" value="ECO:0007669"/>
    <property type="project" value="TreeGrafter"/>
</dbReference>
<organism evidence="2">
    <name type="scientific">Brassica cretica</name>
    <name type="common">Mustard</name>
    <dbReference type="NCBI Taxonomy" id="69181"/>
    <lineage>
        <taxon>Eukaryota</taxon>
        <taxon>Viridiplantae</taxon>
        <taxon>Streptophyta</taxon>
        <taxon>Embryophyta</taxon>
        <taxon>Tracheophyta</taxon>
        <taxon>Spermatophyta</taxon>
        <taxon>Magnoliopsida</taxon>
        <taxon>eudicotyledons</taxon>
        <taxon>Gunneridae</taxon>
        <taxon>Pentapetalae</taxon>
        <taxon>rosids</taxon>
        <taxon>malvids</taxon>
        <taxon>Brassicales</taxon>
        <taxon>Brassicaceae</taxon>
        <taxon>Brassiceae</taxon>
        <taxon>Brassica</taxon>
    </lineage>
</organism>
<evidence type="ECO:0000256" key="1">
    <source>
        <dbReference type="SAM" id="MobiDB-lite"/>
    </source>
</evidence>
<evidence type="ECO:0000313" key="2">
    <source>
        <dbReference type="EMBL" id="KAF2585236.1"/>
    </source>
</evidence>
<feature type="region of interest" description="Disordered" evidence="1">
    <location>
        <begin position="71"/>
        <end position="92"/>
    </location>
</feature>
<accession>A0A8S9JUZ5</accession>
<dbReference type="GO" id="GO:0009535">
    <property type="term" value="C:chloroplast thylakoid membrane"/>
    <property type="evidence" value="ECO:0007669"/>
    <property type="project" value="TreeGrafter"/>
</dbReference>
<protein>
    <submittedName>
        <fullName evidence="2">Uncharacterized protein</fullName>
    </submittedName>
</protein>
<dbReference type="AlphaFoldDB" id="A0A8S9JUZ5"/>
<feature type="compositionally biased region" description="Polar residues" evidence="1">
    <location>
        <begin position="71"/>
        <end position="87"/>
    </location>
</feature>
<name>A0A8S9JUZ5_BRACR</name>
<dbReference type="EMBL" id="QGKY02000246">
    <property type="protein sequence ID" value="KAF2585236.1"/>
    <property type="molecule type" value="Genomic_DNA"/>
</dbReference>
<gene>
    <name evidence="2" type="ORF">F2Q70_00033870</name>
</gene>
<dbReference type="GO" id="GO:0016671">
    <property type="term" value="F:oxidoreductase activity, acting on a sulfur group of donors, disulfide as acceptor"/>
    <property type="evidence" value="ECO:0007669"/>
    <property type="project" value="TreeGrafter"/>
</dbReference>
<proteinExistence type="predicted"/>
<dbReference type="PANTHER" id="PTHR47353">
    <property type="entry name" value="THIOREDOXIN-LIKE PROTEIN HCF164, CHLOROPLASTIC"/>
    <property type="match status" value="1"/>
</dbReference>